<dbReference type="EMBL" id="FOQU01000001">
    <property type="protein sequence ID" value="SFH80403.1"/>
    <property type="molecule type" value="Genomic_DNA"/>
</dbReference>
<gene>
    <name evidence="2" type="ORF">SAMN05192543_10154</name>
</gene>
<proteinExistence type="predicted"/>
<feature type="transmembrane region" description="Helical" evidence="1">
    <location>
        <begin position="171"/>
        <end position="195"/>
    </location>
</feature>
<dbReference type="NCBIfam" id="NF041646">
    <property type="entry name" value="VC0807_fam"/>
    <property type="match status" value="1"/>
</dbReference>
<name>A0A1I3D122_9BURK</name>
<keyword evidence="1" id="KW-0472">Membrane</keyword>
<evidence type="ECO:0000256" key="1">
    <source>
        <dbReference type="SAM" id="Phobius"/>
    </source>
</evidence>
<feature type="transmembrane region" description="Helical" evidence="1">
    <location>
        <begin position="58"/>
        <end position="77"/>
    </location>
</feature>
<sequence>MKIRAGLVVELVCNLLLPWLAYRAALPLWGDVGALYASGVPPIVWSVVQFARSRRVDALSALVLLGIVLSLLMMALGGSPRLLLIRESLVTGAIGAVFLLSLMFTKPAIFYLARATVARERENGDADFEAGWHKWPKMRASIRLMTWVWGIGLVGECALRCWLVWQWSVERYLVVSPVIGYGIFGGLTLWTMWYARQMRQRARLAAAG</sequence>
<protein>
    <recommendedName>
        <fullName evidence="4">Intracellular septation protein A</fullName>
    </recommendedName>
</protein>
<evidence type="ECO:0000313" key="3">
    <source>
        <dbReference type="Proteomes" id="UP000199548"/>
    </source>
</evidence>
<keyword evidence="3" id="KW-1185">Reference proteome</keyword>
<evidence type="ECO:0008006" key="4">
    <source>
        <dbReference type="Google" id="ProtNLM"/>
    </source>
</evidence>
<evidence type="ECO:0000313" key="2">
    <source>
        <dbReference type="EMBL" id="SFH80403.1"/>
    </source>
</evidence>
<feature type="transmembrane region" description="Helical" evidence="1">
    <location>
        <begin position="89"/>
        <end position="113"/>
    </location>
</feature>
<accession>A0A1I3D122</accession>
<dbReference type="OrthoDB" id="7062026at2"/>
<keyword evidence="1" id="KW-1133">Transmembrane helix</keyword>
<dbReference type="STRING" id="420953.SAMN05192543_10154"/>
<dbReference type="Proteomes" id="UP000199548">
    <property type="component" value="Unassembled WGS sequence"/>
</dbReference>
<organism evidence="2 3">
    <name type="scientific">Paraburkholderia megapolitana</name>
    <dbReference type="NCBI Taxonomy" id="420953"/>
    <lineage>
        <taxon>Bacteria</taxon>
        <taxon>Pseudomonadati</taxon>
        <taxon>Pseudomonadota</taxon>
        <taxon>Betaproteobacteria</taxon>
        <taxon>Burkholderiales</taxon>
        <taxon>Burkholderiaceae</taxon>
        <taxon>Paraburkholderia</taxon>
    </lineage>
</organism>
<reference evidence="2 3" key="1">
    <citation type="submission" date="2016-10" db="EMBL/GenBank/DDBJ databases">
        <authorList>
            <person name="de Groot N.N."/>
        </authorList>
    </citation>
    <scope>NUCLEOTIDE SEQUENCE [LARGE SCALE GENOMIC DNA]</scope>
    <source>
        <strain evidence="2 3">LMG 23650</strain>
    </source>
</reference>
<keyword evidence="1" id="KW-0812">Transmembrane</keyword>
<dbReference type="AlphaFoldDB" id="A0A1I3D122"/>
<feature type="transmembrane region" description="Helical" evidence="1">
    <location>
        <begin position="33"/>
        <end position="51"/>
    </location>
</feature>
<feature type="transmembrane region" description="Helical" evidence="1">
    <location>
        <begin position="144"/>
        <end position="165"/>
    </location>
</feature>
<dbReference type="RefSeq" id="WP_091006148.1">
    <property type="nucleotide sequence ID" value="NZ_CP041743.1"/>
</dbReference>